<comment type="cofactor">
    <cofactor evidence="4">
        <name>Zn(2+)</name>
        <dbReference type="ChEBI" id="CHEBI:29105"/>
    </cofactor>
</comment>
<dbReference type="GO" id="GO:0005737">
    <property type="term" value="C:cytoplasm"/>
    <property type="evidence" value="ECO:0007669"/>
    <property type="project" value="UniProtKB-ARBA"/>
</dbReference>
<keyword evidence="16" id="KW-1185">Reference proteome</keyword>
<comment type="cofactor">
    <cofactor evidence="5">
        <name>Fe(2+)</name>
        <dbReference type="ChEBI" id="CHEBI:29033"/>
    </cofactor>
</comment>
<dbReference type="PIRSF" id="PIRSF001461">
    <property type="entry name" value="RPE"/>
    <property type="match status" value="1"/>
</dbReference>
<dbReference type="NCBIfam" id="TIGR01163">
    <property type="entry name" value="rpe"/>
    <property type="match status" value="1"/>
</dbReference>
<protein>
    <recommendedName>
        <fullName evidence="7 10">Ribulose-phosphate 3-epimerase</fullName>
        <ecNumber evidence="7 10">5.1.3.1</ecNumber>
    </recommendedName>
</protein>
<evidence type="ECO:0000256" key="1">
    <source>
        <dbReference type="ARBA" id="ARBA00001782"/>
    </source>
</evidence>
<evidence type="ECO:0000256" key="11">
    <source>
        <dbReference type="PIRNR" id="PIRNR001461"/>
    </source>
</evidence>
<comment type="cofactor">
    <cofactor evidence="3">
        <name>Co(2+)</name>
        <dbReference type="ChEBI" id="CHEBI:48828"/>
    </cofactor>
</comment>
<organism evidence="15 16">
    <name type="scientific">Pseudodesulfovibrio hydrargyri</name>
    <dbReference type="NCBI Taxonomy" id="2125990"/>
    <lineage>
        <taxon>Bacteria</taxon>
        <taxon>Pseudomonadati</taxon>
        <taxon>Thermodesulfobacteriota</taxon>
        <taxon>Desulfovibrionia</taxon>
        <taxon>Desulfovibrionales</taxon>
        <taxon>Desulfovibrionaceae</taxon>
    </lineage>
</organism>
<evidence type="ECO:0000256" key="13">
    <source>
        <dbReference type="PIRSR" id="PIRSR001461-2"/>
    </source>
</evidence>
<dbReference type="Proteomes" id="UP000181901">
    <property type="component" value="Unassembled WGS sequence"/>
</dbReference>
<dbReference type="GO" id="GO:0006098">
    <property type="term" value="P:pentose-phosphate shunt"/>
    <property type="evidence" value="ECO:0007669"/>
    <property type="project" value="UniProtKB-UniRule"/>
</dbReference>
<dbReference type="EMBL" id="LKAQ01000004">
    <property type="protein sequence ID" value="OIQ51279.1"/>
    <property type="molecule type" value="Genomic_DNA"/>
</dbReference>
<keyword evidence="13" id="KW-0170">Cobalt</keyword>
<feature type="binding site" evidence="14">
    <location>
        <position position="175"/>
    </location>
    <ligand>
        <name>substrate</name>
    </ligand>
</feature>
<dbReference type="SUPFAM" id="SSF51366">
    <property type="entry name" value="Ribulose-phoshate binding barrel"/>
    <property type="match status" value="1"/>
</dbReference>
<comment type="pathway">
    <text evidence="10">Carbohydrate degradation.</text>
</comment>
<evidence type="ECO:0000256" key="12">
    <source>
        <dbReference type="PIRSR" id="PIRSR001461-1"/>
    </source>
</evidence>
<comment type="cofactor">
    <cofactor evidence="2">
        <name>Mn(2+)</name>
        <dbReference type="ChEBI" id="CHEBI:29035"/>
    </cofactor>
</comment>
<evidence type="ECO:0000313" key="16">
    <source>
        <dbReference type="Proteomes" id="UP000181901"/>
    </source>
</evidence>
<keyword evidence="9 10" id="KW-0413">Isomerase</keyword>
<feature type="active site" description="Proton donor" evidence="10 12">
    <location>
        <position position="173"/>
    </location>
</feature>
<comment type="cofactor">
    <cofactor evidence="10 13">
        <name>a divalent metal cation</name>
        <dbReference type="ChEBI" id="CHEBI:60240"/>
    </cofactor>
    <text evidence="10 13">Binds 1 divalent metal cation per subunit.</text>
</comment>
<keyword evidence="13" id="KW-0464">Manganese</keyword>
<gene>
    <name evidence="10 15" type="primary">rpe</name>
    <name evidence="15" type="ORF">BerOc1_03229</name>
</gene>
<feature type="binding site" evidence="10 14">
    <location>
        <begin position="140"/>
        <end position="143"/>
    </location>
    <ligand>
        <name>substrate</name>
    </ligand>
</feature>
<feature type="binding site" evidence="10 13">
    <location>
        <position position="173"/>
    </location>
    <ligand>
        <name>a divalent metal cation</name>
        <dbReference type="ChEBI" id="CHEBI:60240"/>
    </ligand>
</feature>
<comment type="catalytic activity">
    <reaction evidence="1 10 11">
        <text>D-ribulose 5-phosphate = D-xylulose 5-phosphate</text>
        <dbReference type="Rhea" id="RHEA:13677"/>
        <dbReference type="ChEBI" id="CHEBI:57737"/>
        <dbReference type="ChEBI" id="CHEBI:58121"/>
        <dbReference type="EC" id="5.1.3.1"/>
    </reaction>
</comment>
<feature type="binding site" evidence="10 14">
    <location>
        <position position="6"/>
    </location>
    <ligand>
        <name>substrate</name>
    </ligand>
</feature>
<dbReference type="Gene3D" id="3.20.20.70">
    <property type="entry name" value="Aldolase class I"/>
    <property type="match status" value="1"/>
</dbReference>
<feature type="binding site" evidence="10 13">
    <location>
        <position position="31"/>
    </location>
    <ligand>
        <name>a divalent metal cation</name>
        <dbReference type="ChEBI" id="CHEBI:60240"/>
    </ligand>
</feature>
<keyword evidence="13" id="KW-0862">Zinc</keyword>
<dbReference type="EC" id="5.1.3.1" evidence="7 10"/>
<dbReference type="HAMAP" id="MF_02227">
    <property type="entry name" value="RPE"/>
    <property type="match status" value="1"/>
</dbReference>
<proteinExistence type="inferred from homology"/>
<comment type="similarity">
    <text evidence="6 10 11">Belongs to the ribulose-phosphate 3-epimerase family.</text>
</comment>
<feature type="binding site" evidence="10">
    <location>
        <begin position="173"/>
        <end position="175"/>
    </location>
    <ligand>
        <name>substrate</name>
    </ligand>
</feature>
<dbReference type="FunFam" id="3.20.20.70:FF:000004">
    <property type="entry name" value="Ribulose-phosphate 3-epimerase"/>
    <property type="match status" value="1"/>
</dbReference>
<evidence type="ECO:0000256" key="5">
    <source>
        <dbReference type="ARBA" id="ARBA00001954"/>
    </source>
</evidence>
<dbReference type="NCBIfam" id="NF004076">
    <property type="entry name" value="PRK05581.1-4"/>
    <property type="match status" value="1"/>
</dbReference>
<evidence type="ECO:0000256" key="14">
    <source>
        <dbReference type="PIRSR" id="PIRSR001461-3"/>
    </source>
</evidence>
<dbReference type="PROSITE" id="PS01086">
    <property type="entry name" value="RIBUL_P_3_EPIMER_2"/>
    <property type="match status" value="1"/>
</dbReference>
<evidence type="ECO:0000256" key="3">
    <source>
        <dbReference type="ARBA" id="ARBA00001941"/>
    </source>
</evidence>
<feature type="active site" description="Proton acceptor" evidence="10 12">
    <location>
        <position position="33"/>
    </location>
</feature>
<name>A0A1J5NDI5_9BACT</name>
<keyword evidence="10 11" id="KW-0119">Carbohydrate metabolism</keyword>
<dbReference type="InterPro" id="IPR026019">
    <property type="entry name" value="Ribul_P_3_epim"/>
</dbReference>
<sequence length="216" mass="23377">MILSPSMLSSDFANMEAELKALEAAGLSWVHLDVMDGMFVPNITFGPPIIKAMRAKSKLFFDCHLMIEDPGRYITEFADAGADLICVHAEACTHLERVCAQIAETGAKPAVALNPHTPPEAIRYLLPQLYMVLVMSVNPGFGGQKFIPFCLDKVRDLKAMIEAAGADTLIQIDGGVTLDNARELTGAGVDVLVSGSAFFKYPPYGERHKAFQDACA</sequence>
<dbReference type="PANTHER" id="PTHR11749">
    <property type="entry name" value="RIBULOSE-5-PHOSPHATE-3-EPIMERASE"/>
    <property type="match status" value="1"/>
</dbReference>
<feature type="binding site" evidence="10 14">
    <location>
        <position position="64"/>
    </location>
    <ligand>
        <name>substrate</name>
    </ligand>
</feature>
<dbReference type="GO" id="GO:0046872">
    <property type="term" value="F:metal ion binding"/>
    <property type="evidence" value="ECO:0007669"/>
    <property type="project" value="UniProtKB-UniRule"/>
</dbReference>
<evidence type="ECO:0000256" key="4">
    <source>
        <dbReference type="ARBA" id="ARBA00001947"/>
    </source>
</evidence>
<evidence type="ECO:0000256" key="6">
    <source>
        <dbReference type="ARBA" id="ARBA00009541"/>
    </source>
</evidence>
<keyword evidence="8 10" id="KW-0479">Metal-binding</keyword>
<evidence type="ECO:0000256" key="7">
    <source>
        <dbReference type="ARBA" id="ARBA00013188"/>
    </source>
</evidence>
<feature type="binding site" evidence="10 13">
    <location>
        <position position="33"/>
    </location>
    <ligand>
        <name>a divalent metal cation</name>
        <dbReference type="ChEBI" id="CHEBI:60240"/>
    </ligand>
</feature>
<dbReference type="RefSeq" id="WP_071546695.1">
    <property type="nucleotide sequence ID" value="NZ_LKAQ01000004.1"/>
</dbReference>
<reference evidence="15 16" key="1">
    <citation type="submission" date="2015-09" db="EMBL/GenBank/DDBJ databases">
        <title>Genome of Desulfovibrio dechloracetivorans BerOc1, a mercury methylating strain isolated from highly hydrocarbons and metals contaminated coastal sediments.</title>
        <authorList>
            <person name="Goni Urriza M."/>
            <person name="Gassie C."/>
            <person name="Bouchez O."/>
            <person name="Klopp C."/>
            <person name="Ranchou-Peyruse A."/>
            <person name="Remy G."/>
        </authorList>
    </citation>
    <scope>NUCLEOTIDE SEQUENCE [LARGE SCALE GENOMIC DNA]</scope>
    <source>
        <strain evidence="15 16">BerOc1</strain>
    </source>
</reference>
<evidence type="ECO:0000256" key="8">
    <source>
        <dbReference type="ARBA" id="ARBA00022723"/>
    </source>
</evidence>
<dbReference type="InterPro" id="IPR013785">
    <property type="entry name" value="Aldolase_TIM"/>
</dbReference>
<feature type="binding site" evidence="10 14">
    <location>
        <begin position="195"/>
        <end position="196"/>
    </location>
    <ligand>
        <name>substrate</name>
    </ligand>
</feature>
<evidence type="ECO:0000313" key="15">
    <source>
        <dbReference type="EMBL" id="OIQ51279.1"/>
    </source>
</evidence>
<evidence type="ECO:0000256" key="10">
    <source>
        <dbReference type="HAMAP-Rule" id="MF_02227"/>
    </source>
</evidence>
<dbReference type="Pfam" id="PF00834">
    <property type="entry name" value="Ribul_P_3_epim"/>
    <property type="match status" value="1"/>
</dbReference>
<dbReference type="GO" id="GO:0019323">
    <property type="term" value="P:pentose catabolic process"/>
    <property type="evidence" value="ECO:0007669"/>
    <property type="project" value="UniProtKB-UniRule"/>
</dbReference>
<dbReference type="OrthoDB" id="1645589at2"/>
<evidence type="ECO:0000256" key="2">
    <source>
        <dbReference type="ARBA" id="ARBA00001936"/>
    </source>
</evidence>
<dbReference type="GO" id="GO:0004750">
    <property type="term" value="F:D-ribulose-phosphate 3-epimerase activity"/>
    <property type="evidence" value="ECO:0007669"/>
    <property type="project" value="UniProtKB-UniRule"/>
</dbReference>
<dbReference type="InterPro" id="IPR011060">
    <property type="entry name" value="RibuloseP-bd_barrel"/>
</dbReference>
<dbReference type="CDD" id="cd00429">
    <property type="entry name" value="RPE"/>
    <property type="match status" value="1"/>
</dbReference>
<comment type="caution">
    <text evidence="15">The sequence shown here is derived from an EMBL/GenBank/DDBJ whole genome shotgun (WGS) entry which is preliminary data.</text>
</comment>
<feature type="binding site" evidence="10 13">
    <location>
        <position position="64"/>
    </location>
    <ligand>
        <name>a divalent metal cation</name>
        <dbReference type="ChEBI" id="CHEBI:60240"/>
    </ligand>
</feature>
<accession>A0A1J5NDI5</accession>
<evidence type="ECO:0000256" key="9">
    <source>
        <dbReference type="ARBA" id="ARBA00023235"/>
    </source>
</evidence>
<dbReference type="PROSITE" id="PS01085">
    <property type="entry name" value="RIBUL_P_3_EPIMER_1"/>
    <property type="match status" value="1"/>
</dbReference>
<dbReference type="InterPro" id="IPR000056">
    <property type="entry name" value="Ribul_P_3_epim-like"/>
</dbReference>
<dbReference type="AlphaFoldDB" id="A0A1J5NDI5"/>
<comment type="function">
    <text evidence="10">Catalyzes the reversible epimerization of D-ribulose 5-phosphate to D-xylulose 5-phosphate.</text>
</comment>